<dbReference type="EMBL" id="CM000160">
    <property type="protein sequence ID" value="EDW98709.1"/>
    <property type="molecule type" value="Genomic_DNA"/>
</dbReference>
<evidence type="ECO:0000313" key="10">
    <source>
        <dbReference type="Proteomes" id="UP000002282"/>
    </source>
</evidence>
<dbReference type="Proteomes" id="UP000002282">
    <property type="component" value="Chromosome 3R"/>
</dbReference>
<dbReference type="OrthoDB" id="302728at2759"/>
<comment type="catalytic activity">
    <reaction evidence="7">
        <text>L-cysteinyl-[protein] + hexadecanoyl-CoA = S-hexadecanoyl-L-cysteinyl-[protein] + CoA</text>
        <dbReference type="Rhea" id="RHEA:36683"/>
        <dbReference type="Rhea" id="RHEA-COMP:10131"/>
        <dbReference type="Rhea" id="RHEA-COMP:11032"/>
        <dbReference type="ChEBI" id="CHEBI:29950"/>
        <dbReference type="ChEBI" id="CHEBI:57287"/>
        <dbReference type="ChEBI" id="CHEBI:57379"/>
        <dbReference type="ChEBI" id="CHEBI:74151"/>
        <dbReference type="EC" id="2.3.1.225"/>
    </reaction>
</comment>
<keyword evidence="4 7" id="KW-1133">Transmembrane helix</keyword>
<evidence type="ECO:0000256" key="5">
    <source>
        <dbReference type="ARBA" id="ARBA00023136"/>
    </source>
</evidence>
<dbReference type="GO" id="GO:0005783">
    <property type="term" value="C:endoplasmic reticulum"/>
    <property type="evidence" value="ECO:0007669"/>
    <property type="project" value="EnsemblMetazoa"/>
</dbReference>
<dbReference type="GO" id="GO:0016020">
    <property type="term" value="C:membrane"/>
    <property type="evidence" value="ECO:0007669"/>
    <property type="project" value="UniProtKB-SubCell"/>
</dbReference>
<evidence type="ECO:0000256" key="4">
    <source>
        <dbReference type="ARBA" id="ARBA00022989"/>
    </source>
</evidence>
<feature type="transmembrane region" description="Helical" evidence="7">
    <location>
        <begin position="36"/>
        <end position="55"/>
    </location>
</feature>
<dbReference type="KEGG" id="dya:Dyak_GE10669"/>
<feature type="domain" description="Palmitoyltransferase DHHC" evidence="8">
    <location>
        <begin position="116"/>
        <end position="253"/>
    </location>
</feature>
<name>B4PTG9_DROYA</name>
<dbReference type="EC" id="2.3.1.225" evidence="7"/>
<dbReference type="AlphaFoldDB" id="B4PTG9"/>
<dbReference type="Pfam" id="PF01529">
    <property type="entry name" value="DHHC"/>
    <property type="match status" value="1"/>
</dbReference>
<dbReference type="eggNOG" id="KOG1311">
    <property type="taxonomic scope" value="Eukaryota"/>
</dbReference>
<dbReference type="PROSITE" id="PS50216">
    <property type="entry name" value="DHHC"/>
    <property type="match status" value="1"/>
</dbReference>
<keyword evidence="2 7" id="KW-0808">Transferase</keyword>
<comment type="similarity">
    <text evidence="7">Belongs to the DHHC palmitoyltransferase family.</text>
</comment>
<sequence>MKISHEFIHRRGTMESVDQVETISVPKRVVKSRKSWADILAVSLNVCIILFFYFFETFYVMPQFLGWFGQAVHFLLTTWIAYNILGNLWLCTKTLSTVDSLPPEVQQPMEGEEHLWHFCNICQRTVPPRSWHCQTCNACILKRDHHCNFVGNCVGHNNQRYFIWFSFHAAIGSGVALFDNFLLAHKHGIGFFDLITANLIIYNAFMNPGTQDFVIFYRIISVLGVNIFAVLFPAALFCSQVVTVRNNSVMNNYCDRTYDLGIKNNLTLILGSRRLWTFLSPNIKSPLPHNGTQWKSKRAV</sequence>
<protein>
    <recommendedName>
        <fullName evidence="7">Palmitoyltransferase</fullName>
        <ecNumber evidence="7">2.3.1.225</ecNumber>
    </recommendedName>
</protein>
<evidence type="ECO:0000259" key="8">
    <source>
        <dbReference type="Pfam" id="PF01529"/>
    </source>
</evidence>
<gene>
    <name evidence="9" type="primary">Dyak\GE10669</name>
    <name evidence="9" type="synonym">dyak_GLEANR_10573</name>
    <name evidence="9" type="synonym">GE10669</name>
    <name evidence="9" type="ORF">Dyak_GE10669</name>
</gene>
<evidence type="ECO:0000256" key="1">
    <source>
        <dbReference type="ARBA" id="ARBA00004141"/>
    </source>
</evidence>
<keyword evidence="5 7" id="KW-0472">Membrane</keyword>
<dbReference type="GO" id="GO:0019706">
    <property type="term" value="F:protein-cysteine S-palmitoyltransferase activity"/>
    <property type="evidence" value="ECO:0007669"/>
    <property type="project" value="UniProtKB-EC"/>
</dbReference>
<comment type="domain">
    <text evidence="7">The DHHC domain is required for palmitoyltransferase activity.</text>
</comment>
<dbReference type="InterPro" id="IPR001594">
    <property type="entry name" value="Palmitoyltrfase_DHHC"/>
</dbReference>
<accession>B4PTG9</accession>
<dbReference type="OMA" id="VANTWAC"/>
<dbReference type="InterPro" id="IPR039859">
    <property type="entry name" value="PFA4/ZDH16/20/ERF2-like"/>
</dbReference>
<keyword evidence="10" id="KW-1185">Reference proteome</keyword>
<evidence type="ECO:0000256" key="7">
    <source>
        <dbReference type="RuleBase" id="RU079119"/>
    </source>
</evidence>
<dbReference type="PhylomeDB" id="B4PTG9"/>
<evidence type="ECO:0000256" key="2">
    <source>
        <dbReference type="ARBA" id="ARBA00022679"/>
    </source>
</evidence>
<reference evidence="9 10" key="1">
    <citation type="journal article" date="2007" name="Nature">
        <title>Evolution of genes and genomes on the Drosophila phylogeny.</title>
        <authorList>
            <consortium name="Drosophila 12 Genomes Consortium"/>
            <person name="Clark A.G."/>
            <person name="Eisen M.B."/>
            <person name="Smith D.R."/>
            <person name="Bergman C.M."/>
            <person name="Oliver B."/>
            <person name="Markow T.A."/>
            <person name="Kaufman T.C."/>
            <person name="Kellis M."/>
            <person name="Gelbart W."/>
            <person name="Iyer V.N."/>
            <person name="Pollard D.A."/>
            <person name="Sackton T.B."/>
            <person name="Larracuente A.M."/>
            <person name="Singh N.D."/>
            <person name="Abad J.P."/>
            <person name="Abt D.N."/>
            <person name="Adryan B."/>
            <person name="Aguade M."/>
            <person name="Akashi H."/>
            <person name="Anderson W.W."/>
            <person name="Aquadro C.F."/>
            <person name="Ardell D.H."/>
            <person name="Arguello R."/>
            <person name="Artieri C.G."/>
            <person name="Barbash D.A."/>
            <person name="Barker D."/>
            <person name="Barsanti P."/>
            <person name="Batterham P."/>
            <person name="Batzoglou S."/>
            <person name="Begun D."/>
            <person name="Bhutkar A."/>
            <person name="Blanco E."/>
            <person name="Bosak S.A."/>
            <person name="Bradley R.K."/>
            <person name="Brand A.D."/>
            <person name="Brent M.R."/>
            <person name="Brooks A.N."/>
            <person name="Brown R.H."/>
            <person name="Butlin R.K."/>
            <person name="Caggese C."/>
            <person name="Calvi B.R."/>
            <person name="Bernardo de Carvalho A."/>
            <person name="Caspi A."/>
            <person name="Castrezana S."/>
            <person name="Celniker S.E."/>
            <person name="Chang J.L."/>
            <person name="Chapple C."/>
            <person name="Chatterji S."/>
            <person name="Chinwalla A."/>
            <person name="Civetta A."/>
            <person name="Clifton S.W."/>
            <person name="Comeron J.M."/>
            <person name="Costello J.C."/>
            <person name="Coyne J.A."/>
            <person name="Daub J."/>
            <person name="David R.G."/>
            <person name="Delcher A.L."/>
            <person name="Delehaunty K."/>
            <person name="Do C.B."/>
            <person name="Ebling H."/>
            <person name="Edwards K."/>
            <person name="Eickbush T."/>
            <person name="Evans J.D."/>
            <person name="Filipski A."/>
            <person name="Findeiss S."/>
            <person name="Freyhult E."/>
            <person name="Fulton L."/>
            <person name="Fulton R."/>
            <person name="Garcia A.C."/>
            <person name="Gardiner A."/>
            <person name="Garfield D.A."/>
            <person name="Garvin B.E."/>
            <person name="Gibson G."/>
            <person name="Gilbert D."/>
            <person name="Gnerre S."/>
            <person name="Godfrey J."/>
            <person name="Good R."/>
            <person name="Gotea V."/>
            <person name="Gravely B."/>
            <person name="Greenberg A.J."/>
            <person name="Griffiths-Jones S."/>
            <person name="Gross S."/>
            <person name="Guigo R."/>
            <person name="Gustafson E.A."/>
            <person name="Haerty W."/>
            <person name="Hahn M.W."/>
            <person name="Halligan D.L."/>
            <person name="Halpern A.L."/>
            <person name="Halter G.M."/>
            <person name="Han M.V."/>
            <person name="Heger A."/>
            <person name="Hillier L."/>
            <person name="Hinrichs A.S."/>
            <person name="Holmes I."/>
            <person name="Hoskins R.A."/>
            <person name="Hubisz M.J."/>
            <person name="Hultmark D."/>
            <person name="Huntley M.A."/>
            <person name="Jaffe D.B."/>
            <person name="Jagadeeshan S."/>
            <person name="Jeck W.R."/>
            <person name="Johnson J."/>
            <person name="Jones C.D."/>
            <person name="Jordan W.C."/>
            <person name="Karpen G.H."/>
            <person name="Kataoka E."/>
            <person name="Keightley P.D."/>
            <person name="Kheradpour P."/>
            <person name="Kirkness E.F."/>
            <person name="Koerich L.B."/>
            <person name="Kristiansen K."/>
            <person name="Kudrna D."/>
            <person name="Kulathinal R.J."/>
            <person name="Kumar S."/>
            <person name="Kwok R."/>
            <person name="Lander E."/>
            <person name="Langley C.H."/>
            <person name="Lapoint R."/>
            <person name="Lazzaro B.P."/>
            <person name="Lee S.J."/>
            <person name="Levesque L."/>
            <person name="Li R."/>
            <person name="Lin C.F."/>
            <person name="Lin M.F."/>
            <person name="Lindblad-Toh K."/>
            <person name="Llopart A."/>
            <person name="Long M."/>
            <person name="Low L."/>
            <person name="Lozovsky E."/>
            <person name="Lu J."/>
            <person name="Luo M."/>
            <person name="Machado C.A."/>
            <person name="Makalowski W."/>
            <person name="Marzo M."/>
            <person name="Matsuda M."/>
            <person name="Matzkin L."/>
            <person name="McAllister B."/>
            <person name="McBride C.S."/>
            <person name="McKernan B."/>
            <person name="McKernan K."/>
            <person name="Mendez-Lago M."/>
            <person name="Minx P."/>
            <person name="Mollenhauer M.U."/>
            <person name="Montooth K."/>
            <person name="Mount S.M."/>
            <person name="Mu X."/>
            <person name="Myers E."/>
            <person name="Negre B."/>
            <person name="Newfeld S."/>
            <person name="Nielsen R."/>
            <person name="Noor M.A."/>
            <person name="O'Grady P."/>
            <person name="Pachter L."/>
            <person name="Papaceit M."/>
            <person name="Parisi M.J."/>
            <person name="Parisi M."/>
            <person name="Parts L."/>
            <person name="Pedersen J.S."/>
            <person name="Pesole G."/>
            <person name="Phillippy A.M."/>
            <person name="Ponting C.P."/>
            <person name="Pop M."/>
            <person name="Porcelli D."/>
            <person name="Powell J.R."/>
            <person name="Prohaska S."/>
            <person name="Pruitt K."/>
            <person name="Puig M."/>
            <person name="Quesneville H."/>
            <person name="Ram K.R."/>
            <person name="Rand D."/>
            <person name="Rasmussen M.D."/>
            <person name="Reed L.K."/>
            <person name="Reenan R."/>
            <person name="Reily A."/>
            <person name="Remington K.A."/>
            <person name="Rieger T.T."/>
            <person name="Ritchie M.G."/>
            <person name="Robin C."/>
            <person name="Rogers Y.H."/>
            <person name="Rohde C."/>
            <person name="Rozas J."/>
            <person name="Rubenfield M.J."/>
            <person name="Ruiz A."/>
            <person name="Russo S."/>
            <person name="Salzberg S.L."/>
            <person name="Sanchez-Gracia A."/>
            <person name="Saranga D.J."/>
            <person name="Sato H."/>
            <person name="Schaeffer S.W."/>
            <person name="Schatz M.C."/>
            <person name="Schlenke T."/>
            <person name="Schwartz R."/>
            <person name="Segarra C."/>
            <person name="Singh R.S."/>
            <person name="Sirot L."/>
            <person name="Sirota M."/>
            <person name="Sisneros N.B."/>
            <person name="Smith C.D."/>
            <person name="Smith T.F."/>
            <person name="Spieth J."/>
            <person name="Stage D.E."/>
            <person name="Stark A."/>
            <person name="Stephan W."/>
            <person name="Strausberg R.L."/>
            <person name="Strempel S."/>
            <person name="Sturgill D."/>
            <person name="Sutton G."/>
            <person name="Sutton G.G."/>
            <person name="Tao W."/>
            <person name="Teichmann S."/>
            <person name="Tobari Y.N."/>
            <person name="Tomimura Y."/>
            <person name="Tsolas J.M."/>
            <person name="Valente V.L."/>
            <person name="Venter E."/>
            <person name="Venter J.C."/>
            <person name="Vicario S."/>
            <person name="Vieira F.G."/>
            <person name="Vilella A.J."/>
            <person name="Villasante A."/>
            <person name="Walenz B."/>
            <person name="Wang J."/>
            <person name="Wasserman M."/>
            <person name="Watts T."/>
            <person name="Wilson D."/>
            <person name="Wilson R.K."/>
            <person name="Wing R.A."/>
            <person name="Wolfner M.F."/>
            <person name="Wong A."/>
            <person name="Wong G.K."/>
            <person name="Wu C.I."/>
            <person name="Wu G."/>
            <person name="Yamamoto D."/>
            <person name="Yang H.P."/>
            <person name="Yang S.P."/>
            <person name="Yorke J.A."/>
            <person name="Yoshida K."/>
            <person name="Zdobnov E."/>
            <person name="Zhang P."/>
            <person name="Zhang Y."/>
            <person name="Zimin A.V."/>
            <person name="Baldwin J."/>
            <person name="Abdouelleil A."/>
            <person name="Abdulkadir J."/>
            <person name="Abebe A."/>
            <person name="Abera B."/>
            <person name="Abreu J."/>
            <person name="Acer S.C."/>
            <person name="Aftuck L."/>
            <person name="Alexander A."/>
            <person name="An P."/>
            <person name="Anderson E."/>
            <person name="Anderson S."/>
            <person name="Arachi H."/>
            <person name="Azer M."/>
            <person name="Bachantsang P."/>
            <person name="Barry A."/>
            <person name="Bayul T."/>
            <person name="Berlin A."/>
            <person name="Bessette D."/>
            <person name="Bloom T."/>
            <person name="Blye J."/>
            <person name="Boguslavskiy L."/>
            <person name="Bonnet C."/>
            <person name="Boukhgalter B."/>
            <person name="Bourzgui I."/>
            <person name="Brown A."/>
            <person name="Cahill P."/>
            <person name="Channer S."/>
            <person name="Cheshatsang Y."/>
            <person name="Chuda L."/>
            <person name="Citroen M."/>
            <person name="Collymore A."/>
            <person name="Cooke P."/>
            <person name="Costello M."/>
            <person name="D'Aco K."/>
            <person name="Daza R."/>
            <person name="De Haan G."/>
            <person name="DeGray S."/>
            <person name="DeMaso C."/>
            <person name="Dhargay N."/>
            <person name="Dooley K."/>
            <person name="Dooley E."/>
            <person name="Doricent M."/>
            <person name="Dorje P."/>
            <person name="Dorjee K."/>
            <person name="Dupes A."/>
            <person name="Elong R."/>
            <person name="Falk J."/>
            <person name="Farina A."/>
            <person name="Faro S."/>
            <person name="Ferguson D."/>
            <person name="Fisher S."/>
            <person name="Foley C.D."/>
            <person name="Franke A."/>
            <person name="Friedrich D."/>
            <person name="Gadbois L."/>
            <person name="Gearin G."/>
            <person name="Gearin C.R."/>
            <person name="Giannoukos G."/>
            <person name="Goode T."/>
            <person name="Graham J."/>
            <person name="Grandbois E."/>
            <person name="Grewal S."/>
            <person name="Gyaltsen K."/>
            <person name="Hafez N."/>
            <person name="Hagos B."/>
            <person name="Hall J."/>
            <person name="Henson C."/>
            <person name="Hollinger A."/>
            <person name="Honan T."/>
            <person name="Huard M.D."/>
            <person name="Hughes L."/>
            <person name="Hurhula B."/>
            <person name="Husby M.E."/>
            <person name="Kamat A."/>
            <person name="Kanga B."/>
            <person name="Kashin S."/>
            <person name="Khazanovich D."/>
            <person name="Kisner P."/>
            <person name="Lance K."/>
            <person name="Lara M."/>
            <person name="Lee W."/>
            <person name="Lennon N."/>
            <person name="Letendre F."/>
            <person name="LeVine R."/>
            <person name="Lipovsky A."/>
            <person name="Liu X."/>
            <person name="Liu J."/>
            <person name="Liu S."/>
            <person name="Lokyitsang T."/>
            <person name="Lokyitsang Y."/>
            <person name="Lubonja R."/>
            <person name="Lui A."/>
            <person name="MacDonald P."/>
            <person name="Magnisalis V."/>
            <person name="Maru K."/>
            <person name="Matthews C."/>
            <person name="McCusker W."/>
            <person name="McDonough S."/>
            <person name="Mehta T."/>
            <person name="Meldrim J."/>
            <person name="Meneus L."/>
            <person name="Mihai O."/>
            <person name="Mihalev A."/>
            <person name="Mihova T."/>
            <person name="Mittelman R."/>
            <person name="Mlenga V."/>
            <person name="Montmayeur A."/>
            <person name="Mulrain L."/>
            <person name="Navidi A."/>
            <person name="Naylor J."/>
            <person name="Negash T."/>
            <person name="Nguyen T."/>
            <person name="Nguyen N."/>
            <person name="Nicol R."/>
            <person name="Norbu C."/>
            <person name="Norbu N."/>
            <person name="Novod N."/>
            <person name="O'Neill B."/>
            <person name="Osman S."/>
            <person name="Markiewicz E."/>
            <person name="Oyono O.L."/>
            <person name="Patti C."/>
            <person name="Phunkhang P."/>
            <person name="Pierre F."/>
            <person name="Priest M."/>
            <person name="Raghuraman S."/>
            <person name="Rege F."/>
            <person name="Reyes R."/>
            <person name="Rise C."/>
            <person name="Rogov P."/>
            <person name="Ross K."/>
            <person name="Ryan E."/>
            <person name="Settipalli S."/>
            <person name="Shea T."/>
            <person name="Sherpa N."/>
            <person name="Shi L."/>
            <person name="Shih D."/>
            <person name="Sparrow T."/>
            <person name="Spaulding J."/>
            <person name="Stalker J."/>
            <person name="Stange-Thomann N."/>
            <person name="Stavropoulos S."/>
            <person name="Stone C."/>
            <person name="Strader C."/>
            <person name="Tesfaye S."/>
            <person name="Thomson T."/>
            <person name="Thoulutsang Y."/>
            <person name="Thoulutsang D."/>
            <person name="Topham K."/>
            <person name="Topping I."/>
            <person name="Tsamla T."/>
            <person name="Vassiliev H."/>
            <person name="Vo A."/>
            <person name="Wangchuk T."/>
            <person name="Wangdi T."/>
            <person name="Weiand M."/>
            <person name="Wilkinson J."/>
            <person name="Wilson A."/>
            <person name="Yadav S."/>
            <person name="Young G."/>
            <person name="Yu Q."/>
            <person name="Zembek L."/>
            <person name="Zhong D."/>
            <person name="Zimmer A."/>
            <person name="Zwirko Z."/>
            <person name="Jaffe D.B."/>
            <person name="Alvarez P."/>
            <person name="Brockman W."/>
            <person name="Butler J."/>
            <person name="Chin C."/>
            <person name="Gnerre S."/>
            <person name="Grabherr M."/>
            <person name="Kleber M."/>
            <person name="Mauceli E."/>
            <person name="MacCallum I."/>
        </authorList>
    </citation>
    <scope>NUCLEOTIDE SEQUENCE [LARGE SCALE GENOMIC DNA]</scope>
    <source>
        <strain evidence="10">Tai18E2 / Tucson 14021-0261.01</strain>
    </source>
</reference>
<reference evidence="9 10" key="2">
    <citation type="journal article" date="2007" name="PLoS Biol.">
        <title>Principles of genome evolution in the Drosophila melanogaster species group.</title>
        <authorList>
            <person name="Ranz J.M."/>
            <person name="Maurin D."/>
            <person name="Chan Y.S."/>
            <person name="von Grotthuss M."/>
            <person name="Hillier L.W."/>
            <person name="Roote J."/>
            <person name="Ashburner M."/>
            <person name="Bergman C.M."/>
        </authorList>
    </citation>
    <scope>NUCLEOTIDE SEQUENCE [LARGE SCALE GENOMIC DNA]</scope>
    <source>
        <strain evidence="10">Tai18E2 / Tucson 14021-0261.01</strain>
    </source>
</reference>
<comment type="subcellular location">
    <subcellularLocation>
        <location evidence="1">Membrane</location>
        <topology evidence="1">Multi-pass membrane protein</topology>
    </subcellularLocation>
</comment>
<evidence type="ECO:0000313" key="9">
    <source>
        <dbReference type="EMBL" id="EDW98709.1"/>
    </source>
</evidence>
<evidence type="ECO:0000256" key="6">
    <source>
        <dbReference type="ARBA" id="ARBA00023315"/>
    </source>
</evidence>
<feature type="transmembrane region" description="Helical" evidence="7">
    <location>
        <begin position="215"/>
        <end position="237"/>
    </location>
</feature>
<feature type="transmembrane region" description="Helical" evidence="7">
    <location>
        <begin position="67"/>
        <end position="85"/>
    </location>
</feature>
<feature type="transmembrane region" description="Helical" evidence="7">
    <location>
        <begin position="161"/>
        <end position="183"/>
    </location>
</feature>
<dbReference type="PANTHER" id="PTHR12246">
    <property type="entry name" value="PALMITOYLTRANSFERASE ZDHHC16"/>
    <property type="match status" value="1"/>
</dbReference>
<dbReference type="HOGENOM" id="CLU_027721_5_1_1"/>
<proteinExistence type="inferred from homology"/>
<keyword evidence="3 7" id="KW-0812">Transmembrane</keyword>
<evidence type="ECO:0000256" key="3">
    <source>
        <dbReference type="ARBA" id="ARBA00022692"/>
    </source>
</evidence>
<keyword evidence="6 7" id="KW-0012">Acyltransferase</keyword>
<organism evidence="9 10">
    <name type="scientific">Drosophila yakuba</name>
    <name type="common">Fruit fly</name>
    <dbReference type="NCBI Taxonomy" id="7245"/>
    <lineage>
        <taxon>Eukaryota</taxon>
        <taxon>Metazoa</taxon>
        <taxon>Ecdysozoa</taxon>
        <taxon>Arthropoda</taxon>
        <taxon>Hexapoda</taxon>
        <taxon>Insecta</taxon>
        <taxon>Pterygota</taxon>
        <taxon>Neoptera</taxon>
        <taxon>Endopterygota</taxon>
        <taxon>Diptera</taxon>
        <taxon>Brachycera</taxon>
        <taxon>Muscomorpha</taxon>
        <taxon>Ephydroidea</taxon>
        <taxon>Drosophilidae</taxon>
        <taxon>Drosophila</taxon>
        <taxon>Sophophora</taxon>
    </lineage>
</organism>